<feature type="short sequence motif" description="'HIGH' region" evidence="12">
    <location>
        <begin position="33"/>
        <end position="43"/>
    </location>
</feature>
<keyword evidence="7 12" id="KW-0547">Nucleotide-binding</keyword>
<evidence type="ECO:0000256" key="11">
    <source>
        <dbReference type="ARBA" id="ARBA00023146"/>
    </source>
</evidence>
<dbReference type="CDD" id="cd00672">
    <property type="entry name" value="CysRS_core"/>
    <property type="match status" value="1"/>
</dbReference>
<keyword evidence="11 12" id="KW-0030">Aminoacyl-tRNA synthetase</keyword>
<dbReference type="KEGG" id="lfc:LFE_1133"/>
<dbReference type="InterPro" id="IPR024909">
    <property type="entry name" value="Cys-tRNA/MSH_ligase"/>
</dbReference>
<reference evidence="14 15" key="1">
    <citation type="journal article" date="2012" name="J. Bacteriol.">
        <title>Complete Genome Sequence of Leptospirillum ferrooxidans Strain C2-3, Isolated from a Fresh Volcanic Ash Deposit on the Island of Miyake, Japan.</title>
        <authorList>
            <person name="Fujimura R."/>
            <person name="Sato Y."/>
            <person name="Nishizawa T."/>
            <person name="Oshima K."/>
            <person name="Kim S.-W."/>
            <person name="Hattori M."/>
            <person name="Kamijo T."/>
            <person name="Ohta H."/>
        </authorList>
    </citation>
    <scope>NUCLEOTIDE SEQUENCE [LARGE SCALE GENOMIC DNA]</scope>
    <source>
        <strain evidence="14 15">C2-3</strain>
    </source>
</reference>
<dbReference type="EMBL" id="AP012342">
    <property type="protein sequence ID" value="BAM06824.1"/>
    <property type="molecule type" value="Genomic_DNA"/>
</dbReference>
<dbReference type="SMART" id="SM00840">
    <property type="entry name" value="DALR_2"/>
    <property type="match status" value="1"/>
</dbReference>
<dbReference type="RefSeq" id="WP_014449314.1">
    <property type="nucleotide sequence ID" value="NC_017094.1"/>
</dbReference>
<dbReference type="GO" id="GO:0008270">
    <property type="term" value="F:zinc ion binding"/>
    <property type="evidence" value="ECO:0007669"/>
    <property type="project" value="UniProtKB-UniRule"/>
</dbReference>
<keyword evidence="6 12" id="KW-0479">Metal-binding</keyword>
<accession>I0INH5</accession>
<protein>
    <recommendedName>
        <fullName evidence="12">Cysteine--tRNA ligase</fullName>
        <ecNumber evidence="12">6.1.1.16</ecNumber>
    </recommendedName>
    <alternativeName>
        <fullName evidence="12">Cysteinyl-tRNA synthetase</fullName>
        <shortName evidence="12">CysRS</shortName>
    </alternativeName>
</protein>
<feature type="binding site" evidence="12">
    <location>
        <position position="240"/>
    </location>
    <ligand>
        <name>Zn(2+)</name>
        <dbReference type="ChEBI" id="CHEBI:29105"/>
    </ligand>
</feature>
<evidence type="ECO:0000256" key="5">
    <source>
        <dbReference type="ARBA" id="ARBA00022598"/>
    </source>
</evidence>
<dbReference type="SUPFAM" id="SSF52374">
    <property type="entry name" value="Nucleotidylyl transferase"/>
    <property type="match status" value="1"/>
</dbReference>
<sequence length="484" mass="53762">MFLTPSFLNSLTGKTELLKTREPGKVSMYVCGVTVYDDCHLGHARSQIVFDTVNRMLLTLGYEVRYVRNITDIDDKIIKKANDSGKTIGEITSTYIDSFHSDMKRLGVLSPSVEPRATLYLDHMISLIQTLLEKGHAYTKGGSVYFRVKSYPAYGELSHQQISELRSGARVESDEEKEDPLDFALWKGIKEGEPYYEAPFGPGRPGWHIECSAMSLHELGESFDIHGGGLDLLFPHHENERAQSEAATGKPFVTTWIHNGFVTINDAKMAKSLGNSFRIGSFFETSPFKDPVTAEWLRIFFLSTHYRSPVDISEESLGHAKASLDSLHEFQIRLNKVADTRGVLPGPLFSGASGKFLKALANDMDTAVALRILHEAKTSLNPKLDSGGDPSEAELSGALRLLLTVREVFGILSVPSEDWVFGKGEKGSSTMVLSVAEAEAMIRKREEARAAKNFKLADEIRDRLKQAGYELMDNPGGLPRIRRI</sequence>
<evidence type="ECO:0000256" key="8">
    <source>
        <dbReference type="ARBA" id="ARBA00022833"/>
    </source>
</evidence>
<dbReference type="GO" id="GO:0004817">
    <property type="term" value="F:cysteine-tRNA ligase activity"/>
    <property type="evidence" value="ECO:0007669"/>
    <property type="project" value="UniProtKB-UniRule"/>
</dbReference>
<organism evidence="14 15">
    <name type="scientific">Leptospirillum ferrooxidans (strain C2-3)</name>
    <dbReference type="NCBI Taxonomy" id="1162668"/>
    <lineage>
        <taxon>Bacteria</taxon>
        <taxon>Pseudomonadati</taxon>
        <taxon>Nitrospirota</taxon>
        <taxon>Nitrospiria</taxon>
        <taxon>Nitrospirales</taxon>
        <taxon>Nitrospiraceae</taxon>
        <taxon>Leptospirillum</taxon>
    </lineage>
</organism>
<keyword evidence="15" id="KW-1185">Reference proteome</keyword>
<dbReference type="GO" id="GO:0005524">
    <property type="term" value="F:ATP binding"/>
    <property type="evidence" value="ECO:0007669"/>
    <property type="project" value="UniProtKB-UniRule"/>
</dbReference>
<evidence type="ECO:0000256" key="10">
    <source>
        <dbReference type="ARBA" id="ARBA00022917"/>
    </source>
</evidence>
<feature type="binding site" evidence="12">
    <location>
        <position position="236"/>
    </location>
    <ligand>
        <name>Zn(2+)</name>
        <dbReference type="ChEBI" id="CHEBI:29105"/>
    </ligand>
</feature>
<dbReference type="PRINTS" id="PR00983">
    <property type="entry name" value="TRNASYNTHCYS"/>
</dbReference>
<keyword evidence="9 12" id="KW-0067">ATP-binding</keyword>
<keyword evidence="5 12" id="KW-0436">Ligase</keyword>
<comment type="cofactor">
    <cofactor evidence="12">
        <name>Zn(2+)</name>
        <dbReference type="ChEBI" id="CHEBI:29105"/>
    </cofactor>
    <text evidence="12">Binds 1 zinc ion per subunit.</text>
</comment>
<dbReference type="STRING" id="1162668.LFE_1133"/>
<evidence type="ECO:0000256" key="6">
    <source>
        <dbReference type="ARBA" id="ARBA00022723"/>
    </source>
</evidence>
<dbReference type="eggNOG" id="COG0215">
    <property type="taxonomic scope" value="Bacteria"/>
</dbReference>
<dbReference type="PANTHER" id="PTHR10890">
    <property type="entry name" value="CYSTEINYL-TRNA SYNTHETASE"/>
    <property type="match status" value="1"/>
</dbReference>
<dbReference type="HAMAP" id="MF_00041">
    <property type="entry name" value="Cys_tRNA_synth"/>
    <property type="match status" value="1"/>
</dbReference>
<proteinExistence type="inferred from homology"/>
<name>I0INH5_LEPFC</name>
<dbReference type="PATRIC" id="fig|1162668.3.peg.1314"/>
<dbReference type="EC" id="6.1.1.16" evidence="12"/>
<dbReference type="OrthoDB" id="9815130at2"/>
<evidence type="ECO:0000256" key="9">
    <source>
        <dbReference type="ARBA" id="ARBA00022840"/>
    </source>
</evidence>
<dbReference type="InterPro" id="IPR015803">
    <property type="entry name" value="Cys-tRNA-ligase"/>
</dbReference>
<evidence type="ECO:0000313" key="14">
    <source>
        <dbReference type="EMBL" id="BAM06824.1"/>
    </source>
</evidence>
<evidence type="ECO:0000256" key="7">
    <source>
        <dbReference type="ARBA" id="ARBA00022741"/>
    </source>
</evidence>
<feature type="short sequence motif" description="'KMSKS' region" evidence="12">
    <location>
        <begin position="268"/>
        <end position="272"/>
    </location>
</feature>
<dbReference type="PANTHER" id="PTHR10890:SF3">
    <property type="entry name" value="CYSTEINE--TRNA LIGASE, CYTOPLASMIC"/>
    <property type="match status" value="1"/>
</dbReference>
<dbReference type="InterPro" id="IPR014729">
    <property type="entry name" value="Rossmann-like_a/b/a_fold"/>
</dbReference>
<dbReference type="InterPro" id="IPR009080">
    <property type="entry name" value="tRNAsynth_Ia_anticodon-bd"/>
</dbReference>
<comment type="subcellular location">
    <subcellularLocation>
        <location evidence="1 12">Cytoplasm</location>
    </subcellularLocation>
</comment>
<keyword evidence="8 12" id="KW-0862">Zinc</keyword>
<dbReference type="InterPro" id="IPR015273">
    <property type="entry name" value="Cys-tRNA-synt_Ia_DALR"/>
</dbReference>
<dbReference type="GO" id="GO:0006423">
    <property type="term" value="P:cysteinyl-tRNA aminoacylation"/>
    <property type="evidence" value="ECO:0007669"/>
    <property type="project" value="UniProtKB-UniRule"/>
</dbReference>
<dbReference type="InterPro" id="IPR056411">
    <property type="entry name" value="CysS_C"/>
</dbReference>
<reference evidence="15" key="2">
    <citation type="submission" date="2012-03" db="EMBL/GenBank/DDBJ databases">
        <title>The complete genome sequence of the pioneer microbe on fresh volcanic deposit, Leptospirillum ferrooxidans strain C2-3.</title>
        <authorList>
            <person name="Fujimura R."/>
            <person name="Sato Y."/>
            <person name="Nishizawa T."/>
            <person name="Nanba K."/>
            <person name="Oshima K."/>
            <person name="Hattori M."/>
            <person name="Kamijo T."/>
            <person name="Ohta H."/>
        </authorList>
    </citation>
    <scope>NUCLEOTIDE SEQUENCE [LARGE SCALE GENOMIC DNA]</scope>
    <source>
        <strain evidence="15">C2-3</strain>
    </source>
</reference>
<keyword evidence="10 12" id="KW-0648">Protein biosynthesis</keyword>
<dbReference type="Pfam" id="PF01406">
    <property type="entry name" value="tRNA-synt_1e"/>
    <property type="match status" value="1"/>
</dbReference>
<dbReference type="GO" id="GO:0005829">
    <property type="term" value="C:cytosol"/>
    <property type="evidence" value="ECO:0007669"/>
    <property type="project" value="TreeGrafter"/>
</dbReference>
<keyword evidence="4 12" id="KW-0963">Cytoplasm</keyword>
<dbReference type="Pfam" id="PF23493">
    <property type="entry name" value="CysS_C"/>
    <property type="match status" value="1"/>
</dbReference>
<dbReference type="SUPFAM" id="SSF47323">
    <property type="entry name" value="Anticodon-binding domain of a subclass of class I aminoacyl-tRNA synthetases"/>
    <property type="match status" value="1"/>
</dbReference>
<feature type="domain" description="Cysteinyl-tRNA synthetase class Ia DALR" evidence="13">
    <location>
        <begin position="355"/>
        <end position="420"/>
    </location>
</feature>
<feature type="binding site" evidence="12">
    <location>
        <position position="211"/>
    </location>
    <ligand>
        <name>Zn(2+)</name>
        <dbReference type="ChEBI" id="CHEBI:29105"/>
    </ligand>
</feature>
<dbReference type="Gene3D" id="3.40.50.620">
    <property type="entry name" value="HUPs"/>
    <property type="match status" value="1"/>
</dbReference>
<dbReference type="InterPro" id="IPR032678">
    <property type="entry name" value="tRNA-synt_1_cat_dom"/>
</dbReference>
<dbReference type="AlphaFoldDB" id="I0INH5"/>
<evidence type="ECO:0000256" key="1">
    <source>
        <dbReference type="ARBA" id="ARBA00004496"/>
    </source>
</evidence>
<feature type="binding site" evidence="12">
    <location>
        <position position="31"/>
    </location>
    <ligand>
        <name>Zn(2+)</name>
        <dbReference type="ChEBI" id="CHEBI:29105"/>
    </ligand>
</feature>
<comment type="similarity">
    <text evidence="2 12">Belongs to the class-I aminoacyl-tRNA synthetase family.</text>
</comment>
<dbReference type="NCBIfam" id="TIGR00435">
    <property type="entry name" value="cysS"/>
    <property type="match status" value="1"/>
</dbReference>
<feature type="binding site" evidence="12">
    <location>
        <position position="271"/>
    </location>
    <ligand>
        <name>ATP</name>
        <dbReference type="ChEBI" id="CHEBI:30616"/>
    </ligand>
</feature>
<comment type="subunit">
    <text evidence="3 12">Monomer.</text>
</comment>
<dbReference type="Proteomes" id="UP000007382">
    <property type="component" value="Chromosome"/>
</dbReference>
<gene>
    <name evidence="12" type="primary">cysS</name>
    <name evidence="14" type="ordered locus">LFE_1133</name>
</gene>
<evidence type="ECO:0000313" key="15">
    <source>
        <dbReference type="Proteomes" id="UP000007382"/>
    </source>
</evidence>
<dbReference type="Gene3D" id="1.20.120.1910">
    <property type="entry name" value="Cysteine-tRNA ligase, C-terminal anti-codon recognition domain"/>
    <property type="match status" value="1"/>
</dbReference>
<evidence type="ECO:0000256" key="4">
    <source>
        <dbReference type="ARBA" id="ARBA00022490"/>
    </source>
</evidence>
<dbReference type="HOGENOM" id="CLU_013528_0_1_0"/>
<evidence type="ECO:0000256" key="3">
    <source>
        <dbReference type="ARBA" id="ARBA00011245"/>
    </source>
</evidence>
<comment type="catalytic activity">
    <reaction evidence="12">
        <text>tRNA(Cys) + L-cysteine + ATP = L-cysteinyl-tRNA(Cys) + AMP + diphosphate</text>
        <dbReference type="Rhea" id="RHEA:17773"/>
        <dbReference type="Rhea" id="RHEA-COMP:9661"/>
        <dbReference type="Rhea" id="RHEA-COMP:9679"/>
        <dbReference type="ChEBI" id="CHEBI:30616"/>
        <dbReference type="ChEBI" id="CHEBI:33019"/>
        <dbReference type="ChEBI" id="CHEBI:35235"/>
        <dbReference type="ChEBI" id="CHEBI:78442"/>
        <dbReference type="ChEBI" id="CHEBI:78517"/>
        <dbReference type="ChEBI" id="CHEBI:456215"/>
        <dbReference type="EC" id="6.1.1.16"/>
    </reaction>
</comment>
<evidence type="ECO:0000256" key="12">
    <source>
        <dbReference type="HAMAP-Rule" id="MF_00041"/>
    </source>
</evidence>
<evidence type="ECO:0000259" key="13">
    <source>
        <dbReference type="SMART" id="SM00840"/>
    </source>
</evidence>
<evidence type="ECO:0000256" key="2">
    <source>
        <dbReference type="ARBA" id="ARBA00005594"/>
    </source>
</evidence>